<dbReference type="AlphaFoldDB" id="K6ZSN6"/>
<evidence type="ECO:0000313" key="2">
    <source>
        <dbReference type="Proteomes" id="UP000011864"/>
    </source>
</evidence>
<dbReference type="KEGG" id="gps:C427_0595"/>
<name>K6ZSN6_9ALTE</name>
<proteinExistence type="predicted"/>
<keyword evidence="2" id="KW-1185">Reference proteome</keyword>
<organism evidence="1 2">
    <name type="scientific">Paraglaciecola psychrophila 170</name>
    <dbReference type="NCBI Taxonomy" id="1129794"/>
    <lineage>
        <taxon>Bacteria</taxon>
        <taxon>Pseudomonadati</taxon>
        <taxon>Pseudomonadota</taxon>
        <taxon>Gammaproteobacteria</taxon>
        <taxon>Alteromonadales</taxon>
        <taxon>Alteromonadaceae</taxon>
        <taxon>Paraglaciecola</taxon>
    </lineage>
</organism>
<evidence type="ECO:0000313" key="1">
    <source>
        <dbReference type="EMBL" id="AGH42705.1"/>
    </source>
</evidence>
<protein>
    <recommendedName>
        <fullName evidence="3">Extracellular solute-binding protein</fullName>
    </recommendedName>
</protein>
<dbReference type="eggNOG" id="COG1653">
    <property type="taxonomic scope" value="Bacteria"/>
</dbReference>
<gene>
    <name evidence="1" type="ORF">C427_0595</name>
</gene>
<dbReference type="STRING" id="1129794.C427_0595"/>
<evidence type="ECO:0008006" key="3">
    <source>
        <dbReference type="Google" id="ProtNLM"/>
    </source>
</evidence>
<dbReference type="HOGENOM" id="CLU_031285_12_4_6"/>
<sequence length="342" mass="39366">MLLSDQYDILNWHAGERLFEYIEQGNVASISDIFTAKEMTGMFEKVVIDAISLEEKIYALLIFYYQIGSYCHKPLFLKFGLTEPSNWDEFIEVCDILKQNNVSPIYIGNKSNWPATAWLDYLNLRLNGIQFHKDLMRGEASYLDERIQNVLKKLQYISEANYFIQNHQDLEWKQGLPLLSSGLIGMSMLGNYAVQNFPEKIIDKIGYFKFPIFNNQLTYYEEAPLDVLVVPTTSEHMALTKLFIQFAAQSVNQENFNISLGMLSPHKNAQQKNSSLVQEAYITLTNAEGITQFFDRDSKKAYADKATPIIDEFLLNLDIEGTQKALEKVRLTIFTTQAIHKN</sequence>
<reference evidence="1 2" key="1">
    <citation type="journal article" date="2013" name="Genome Announc.">
        <title>Complete Genome Sequence of Glaciecola psychrophila Strain 170T.</title>
        <authorList>
            <person name="Yin J."/>
            <person name="Chen J."/>
            <person name="Liu G."/>
            <person name="Yu Y."/>
            <person name="Song L."/>
            <person name="Wang X."/>
            <person name="Qu X."/>
        </authorList>
    </citation>
    <scope>NUCLEOTIDE SEQUENCE [LARGE SCALE GENOMIC DNA]</scope>
    <source>
        <strain evidence="1 2">170</strain>
    </source>
</reference>
<dbReference type="Pfam" id="PF01547">
    <property type="entry name" value="SBP_bac_1"/>
    <property type="match status" value="1"/>
</dbReference>
<dbReference type="Gene3D" id="3.40.190.10">
    <property type="entry name" value="Periplasmic binding protein-like II"/>
    <property type="match status" value="2"/>
</dbReference>
<dbReference type="Proteomes" id="UP000011864">
    <property type="component" value="Chromosome"/>
</dbReference>
<dbReference type="PATRIC" id="fig|1129794.4.peg.590"/>
<dbReference type="InterPro" id="IPR006059">
    <property type="entry name" value="SBP"/>
</dbReference>
<dbReference type="SUPFAM" id="SSF53850">
    <property type="entry name" value="Periplasmic binding protein-like II"/>
    <property type="match status" value="1"/>
</dbReference>
<accession>K6ZSN6</accession>
<dbReference type="EMBL" id="CP003837">
    <property type="protein sequence ID" value="AGH42705.1"/>
    <property type="molecule type" value="Genomic_DNA"/>
</dbReference>